<name>A0AAI8FTV1_FRATH</name>
<gene>
    <name evidence="1" type="ORF">AW21_185</name>
</gene>
<evidence type="ECO:0000313" key="2">
    <source>
        <dbReference type="Proteomes" id="UP000031874"/>
    </source>
</evidence>
<reference evidence="1 2" key="1">
    <citation type="journal article" date="2015" name="Genome Announc.">
        <title>Genome sequencing of 18 francisella strains to aid in assay development and testing.</title>
        <authorList>
            <person name="Johnson S.L."/>
            <person name="Daligault H.E."/>
            <person name="Davenport K.W."/>
            <person name="Coyne S.R."/>
            <person name="Frey K.G."/>
            <person name="Koroleva G.I."/>
            <person name="Broomall S.M."/>
            <person name="Bishop-Lilly K.A."/>
            <person name="Bruce D.C."/>
            <person name="Chertkov O."/>
            <person name="Freitas T."/>
            <person name="Jaissle J."/>
            <person name="Ladner J.T."/>
            <person name="Rosenzweig C.N."/>
            <person name="Gibbons H.S."/>
            <person name="Palacios G.F."/>
            <person name="Redden C.L."/>
            <person name="Xu Y."/>
            <person name="Minogue T.D."/>
            <person name="Chain P.S."/>
        </authorList>
    </citation>
    <scope>NUCLEOTIDE SEQUENCE [LARGE SCALE GENOMIC DNA]</scope>
    <source>
        <strain evidence="1 2">LVS</strain>
    </source>
</reference>
<dbReference type="AlphaFoldDB" id="A0AAI8FTV1"/>
<dbReference type="Proteomes" id="UP000031874">
    <property type="component" value="Chromosome"/>
</dbReference>
<sequence>MNLNAARASFINDDSKQKIIGSVHKKLKLY</sequence>
<accession>A0AAI8FTV1</accession>
<dbReference type="EMBL" id="CP009694">
    <property type="protein sequence ID" value="AJI59481.1"/>
    <property type="molecule type" value="Genomic_DNA"/>
</dbReference>
<proteinExistence type="predicted"/>
<organism evidence="1 2">
    <name type="scientific">Francisella tularensis subsp. holarctica (strain LVS)</name>
    <dbReference type="NCBI Taxonomy" id="376619"/>
    <lineage>
        <taxon>Bacteria</taxon>
        <taxon>Pseudomonadati</taxon>
        <taxon>Pseudomonadota</taxon>
        <taxon>Gammaproteobacteria</taxon>
        <taxon>Thiotrichales</taxon>
        <taxon>Francisellaceae</taxon>
        <taxon>Francisella</taxon>
    </lineage>
</organism>
<evidence type="ECO:0000313" key="1">
    <source>
        <dbReference type="EMBL" id="AJI59481.1"/>
    </source>
</evidence>
<protein>
    <submittedName>
        <fullName evidence="1">Uncharacterized protein</fullName>
    </submittedName>
</protein>